<evidence type="ECO:0008006" key="6">
    <source>
        <dbReference type="Google" id="ProtNLM"/>
    </source>
</evidence>
<dbReference type="InterPro" id="IPR017854">
    <property type="entry name" value="Metalthion_dom_sf"/>
</dbReference>
<dbReference type="SUPFAM" id="SSF57868">
    <property type="entry name" value="Metallothionein"/>
    <property type="match status" value="1"/>
</dbReference>
<evidence type="ECO:0000313" key="5">
    <source>
        <dbReference type="Proteomes" id="UP001364617"/>
    </source>
</evidence>
<keyword evidence="2" id="KW-0480">Metal-thiolate cluster</keyword>
<dbReference type="GO" id="GO:0046872">
    <property type="term" value="F:metal ion binding"/>
    <property type="evidence" value="ECO:0007669"/>
    <property type="project" value="UniProtKB-KW"/>
</dbReference>
<reference evidence="4 5" key="1">
    <citation type="submission" date="2024-02" db="EMBL/GenBank/DDBJ databases">
        <title>Chromosome-level genome assembly of the Eurasian Minnow (Phoxinus phoxinus).</title>
        <authorList>
            <person name="Oriowo T.O."/>
            <person name="Martin S."/>
            <person name="Stange M."/>
            <person name="Chrysostomakis Y."/>
            <person name="Brown T."/>
            <person name="Winkler S."/>
            <person name="Kukowka S."/>
            <person name="Myers E.W."/>
            <person name="Bohne A."/>
        </authorList>
    </citation>
    <scope>NUCLEOTIDE SEQUENCE [LARGE SCALE GENOMIC DNA]</scope>
    <source>
        <strain evidence="4">ZFMK-TIS-60720</strain>
        <tissue evidence="4">Whole Organism</tissue>
    </source>
</reference>
<protein>
    <recommendedName>
        <fullName evidence="6">Metallothionein</fullName>
    </recommendedName>
</protein>
<feature type="region of interest" description="Disordered" evidence="3">
    <location>
        <begin position="28"/>
        <end position="63"/>
    </location>
</feature>
<dbReference type="EMBL" id="JAYKXH010000001">
    <property type="protein sequence ID" value="KAK7176551.1"/>
    <property type="molecule type" value="Genomic_DNA"/>
</dbReference>
<evidence type="ECO:0000256" key="3">
    <source>
        <dbReference type="SAM" id="MobiDB-lite"/>
    </source>
</evidence>
<feature type="compositionally biased region" description="Polar residues" evidence="3">
    <location>
        <begin position="31"/>
        <end position="44"/>
    </location>
</feature>
<feature type="compositionally biased region" description="Basic and acidic residues" evidence="3">
    <location>
        <begin position="51"/>
        <end position="61"/>
    </location>
</feature>
<comment type="caution">
    <text evidence="4">The sequence shown here is derived from an EMBL/GenBank/DDBJ whole genome shotgun (WGS) entry which is preliminary data.</text>
</comment>
<proteinExistence type="predicted"/>
<name>A0AAN9DPV9_9TELE</name>
<evidence type="ECO:0000256" key="2">
    <source>
        <dbReference type="ARBA" id="ARBA00022851"/>
    </source>
</evidence>
<organism evidence="4 5">
    <name type="scientific">Phoxinus phoxinus</name>
    <name type="common">Eurasian minnow</name>
    <dbReference type="NCBI Taxonomy" id="58324"/>
    <lineage>
        <taxon>Eukaryota</taxon>
        <taxon>Metazoa</taxon>
        <taxon>Chordata</taxon>
        <taxon>Craniata</taxon>
        <taxon>Vertebrata</taxon>
        <taxon>Euteleostomi</taxon>
        <taxon>Actinopterygii</taxon>
        <taxon>Neopterygii</taxon>
        <taxon>Teleostei</taxon>
        <taxon>Ostariophysi</taxon>
        <taxon>Cypriniformes</taxon>
        <taxon>Leuciscidae</taxon>
        <taxon>Phoxininae</taxon>
        <taxon>Phoxinus</taxon>
    </lineage>
</organism>
<dbReference type="Proteomes" id="UP001364617">
    <property type="component" value="Unassembled WGS sequence"/>
</dbReference>
<dbReference type="AlphaFoldDB" id="A0AAN9DPV9"/>
<keyword evidence="1" id="KW-0479">Metal-binding</keyword>
<gene>
    <name evidence="4" type="ORF">R3I93_000698</name>
</gene>
<sequence>MDPCDCSKNGSCNCGQNCKCTNCACAHSKKSSGTCPSECSNKGTKGTKGCESARKDKEKSCDTSCCK</sequence>
<accession>A0AAN9DPV9</accession>
<keyword evidence="5" id="KW-1185">Reference proteome</keyword>
<evidence type="ECO:0000313" key="4">
    <source>
        <dbReference type="EMBL" id="KAK7176551.1"/>
    </source>
</evidence>
<evidence type="ECO:0000256" key="1">
    <source>
        <dbReference type="ARBA" id="ARBA00022723"/>
    </source>
</evidence>